<dbReference type="EMBL" id="KV784353">
    <property type="protein sequence ID" value="OEU22084.1"/>
    <property type="molecule type" value="Genomic_DNA"/>
</dbReference>
<name>A0A1E7FVD0_9STRA</name>
<keyword evidence="2" id="KW-1185">Reference proteome</keyword>
<dbReference type="InParanoid" id="A0A1E7FVD0"/>
<dbReference type="OrthoDB" id="46313at2759"/>
<sequence>MESKPCNDLEETTPELSACLIVMDDNHFLIEWIAFHYHTANLRNLIITSDPNSKTRPTKILDRWRDRIKIQEWNETRFLPKTFKKMVKAEQAGKNGEKLANHRVRQSKFNLECLKSFKRQNLGWTTLIDSDEYLLTNNYIDNGTLSTTSVPELLREIHIPNYSAHESNITDVENQEVIPPGFHGNDFQTMRWRKFGFRETWVDTHWDTSCGAVRNIPNKVIIDLRRLKLSDLNKSSQTGNPHQPLDICPENIYSKISDTPFILHHYMGTPEQWFYRGGDKRGIGYRRARYEDYNQRIGALEKDSPIRFWLNNFVTKVGSTEAKRLLNNVGRLEPLPGIKLVEPAEVSSEQNQSIYKIGDVLNVNYAGAGYWEPGEIYAIYSDNFYSVFFEDCTQEIATFAERMKPLKKQSSKKKKVK</sequence>
<dbReference type="Proteomes" id="UP000095751">
    <property type="component" value="Unassembled WGS sequence"/>
</dbReference>
<evidence type="ECO:0000313" key="2">
    <source>
        <dbReference type="Proteomes" id="UP000095751"/>
    </source>
</evidence>
<protein>
    <submittedName>
        <fullName evidence="1">Uncharacterized protein</fullName>
    </submittedName>
</protein>
<organism evidence="1 2">
    <name type="scientific">Fragilariopsis cylindrus CCMP1102</name>
    <dbReference type="NCBI Taxonomy" id="635003"/>
    <lineage>
        <taxon>Eukaryota</taxon>
        <taxon>Sar</taxon>
        <taxon>Stramenopiles</taxon>
        <taxon>Ochrophyta</taxon>
        <taxon>Bacillariophyta</taxon>
        <taxon>Bacillariophyceae</taxon>
        <taxon>Bacillariophycidae</taxon>
        <taxon>Bacillariales</taxon>
        <taxon>Bacillariaceae</taxon>
        <taxon>Fragilariopsis</taxon>
    </lineage>
</organism>
<dbReference type="KEGG" id="fcy:FRACYDRAFT_232240"/>
<proteinExistence type="predicted"/>
<gene>
    <name evidence="1" type="ORF">FRACYDRAFT_232240</name>
</gene>
<accession>A0A1E7FVD0</accession>
<dbReference type="AlphaFoldDB" id="A0A1E7FVD0"/>
<reference evidence="1 2" key="1">
    <citation type="submission" date="2016-09" db="EMBL/GenBank/DDBJ databases">
        <title>Extensive genetic diversity and differential bi-allelic expression allows diatom success in the polar Southern Ocean.</title>
        <authorList>
            <consortium name="DOE Joint Genome Institute"/>
            <person name="Mock T."/>
            <person name="Otillar R.P."/>
            <person name="Strauss J."/>
            <person name="Dupont C."/>
            <person name="Frickenhaus S."/>
            <person name="Maumus F."/>
            <person name="Mcmullan M."/>
            <person name="Sanges R."/>
            <person name="Schmutz J."/>
            <person name="Toseland A."/>
            <person name="Valas R."/>
            <person name="Veluchamy A."/>
            <person name="Ward B.J."/>
            <person name="Allen A."/>
            <person name="Barry K."/>
            <person name="Falciatore A."/>
            <person name="Ferrante M."/>
            <person name="Fortunato A.E."/>
            <person name="Gloeckner G."/>
            <person name="Gruber A."/>
            <person name="Hipkin R."/>
            <person name="Janech M."/>
            <person name="Kroth P."/>
            <person name="Leese F."/>
            <person name="Lindquist E."/>
            <person name="Lyon B.R."/>
            <person name="Martin J."/>
            <person name="Mayer C."/>
            <person name="Parker M."/>
            <person name="Quesneville H."/>
            <person name="Raymond J."/>
            <person name="Uhlig C."/>
            <person name="Valentin K.U."/>
            <person name="Worden A.Z."/>
            <person name="Armbrust E.V."/>
            <person name="Bowler C."/>
            <person name="Green B."/>
            <person name="Moulton V."/>
            <person name="Van Oosterhout C."/>
            <person name="Grigoriev I."/>
        </authorList>
    </citation>
    <scope>NUCLEOTIDE SEQUENCE [LARGE SCALE GENOMIC DNA]</scope>
    <source>
        <strain evidence="1 2">CCMP1102</strain>
    </source>
</reference>
<evidence type="ECO:0000313" key="1">
    <source>
        <dbReference type="EMBL" id="OEU22084.1"/>
    </source>
</evidence>